<protein>
    <submittedName>
        <fullName evidence="2">Uncharacterized protein</fullName>
    </submittedName>
</protein>
<evidence type="ECO:0000256" key="1">
    <source>
        <dbReference type="SAM" id="Phobius"/>
    </source>
</evidence>
<evidence type="ECO:0000313" key="3">
    <source>
        <dbReference type="Proteomes" id="UP000193484"/>
    </source>
</evidence>
<dbReference type="EMBL" id="LQOJ01000017">
    <property type="protein sequence ID" value="ORV08062.1"/>
    <property type="molecule type" value="Genomic_DNA"/>
</dbReference>
<keyword evidence="1" id="KW-1133">Transmembrane helix</keyword>
<dbReference type="AlphaFoldDB" id="A0A1X1RK48"/>
<evidence type="ECO:0000313" key="2">
    <source>
        <dbReference type="EMBL" id="ORV08062.1"/>
    </source>
</evidence>
<keyword evidence="3" id="KW-1185">Reference proteome</keyword>
<keyword evidence="1" id="KW-0812">Transmembrane</keyword>
<comment type="caution">
    <text evidence="2">The sequence shown here is derived from an EMBL/GenBank/DDBJ whole genome shotgun (WGS) entry which is preliminary data.</text>
</comment>
<name>A0A1X1RK48_MYCFA</name>
<reference evidence="2 3" key="1">
    <citation type="submission" date="2016-01" db="EMBL/GenBank/DDBJ databases">
        <title>The new phylogeny of the genus Mycobacterium.</title>
        <authorList>
            <person name="Tarcisio F."/>
            <person name="Conor M."/>
            <person name="Antonella G."/>
            <person name="Elisabetta G."/>
            <person name="Giulia F.S."/>
            <person name="Sara T."/>
            <person name="Anna F."/>
            <person name="Clotilde B."/>
            <person name="Roberto B."/>
            <person name="Veronica D.S."/>
            <person name="Fabio R."/>
            <person name="Monica P."/>
            <person name="Olivier J."/>
            <person name="Enrico T."/>
            <person name="Nicola S."/>
        </authorList>
    </citation>
    <scope>NUCLEOTIDE SEQUENCE [LARGE SCALE GENOMIC DNA]</scope>
    <source>
        <strain evidence="2 3">DSM 44179</strain>
    </source>
</reference>
<feature type="transmembrane region" description="Helical" evidence="1">
    <location>
        <begin position="59"/>
        <end position="79"/>
    </location>
</feature>
<dbReference type="Proteomes" id="UP000193484">
    <property type="component" value="Unassembled WGS sequence"/>
</dbReference>
<proteinExistence type="predicted"/>
<sequence>MYSDAPSAETVLAVGDLLDAIPTFWNDARWPMAIVALLVGAVCGVFGLVRGFGTAMGRLLGGIACGAVILGGIGLMGSVDATVSRHTGGVNSGQYGR</sequence>
<organism evidence="2 3">
    <name type="scientific">Mycolicibacterium fallax</name>
    <name type="common">Mycobacterium fallax</name>
    <dbReference type="NCBI Taxonomy" id="1793"/>
    <lineage>
        <taxon>Bacteria</taxon>
        <taxon>Bacillati</taxon>
        <taxon>Actinomycetota</taxon>
        <taxon>Actinomycetes</taxon>
        <taxon>Mycobacteriales</taxon>
        <taxon>Mycobacteriaceae</taxon>
        <taxon>Mycolicibacterium</taxon>
    </lineage>
</organism>
<feature type="transmembrane region" description="Helical" evidence="1">
    <location>
        <begin position="30"/>
        <end position="52"/>
    </location>
</feature>
<dbReference type="OrthoDB" id="4638660at2"/>
<gene>
    <name evidence="2" type="ORF">AWC04_02495</name>
</gene>
<accession>A0A1X1RK48</accession>
<dbReference type="STRING" id="1793.AWC04_02495"/>
<keyword evidence="1" id="KW-0472">Membrane</keyword>